<dbReference type="Pfam" id="PF15485">
    <property type="entry name" value="DUF4643"/>
    <property type="match status" value="1"/>
</dbReference>
<dbReference type="eggNOG" id="ENOG502QPMN">
    <property type="taxonomic scope" value="Eukaryota"/>
</dbReference>
<reference evidence="2" key="3">
    <citation type="submission" date="2025-09" db="UniProtKB">
        <authorList>
            <consortium name="Ensembl"/>
        </authorList>
    </citation>
    <scope>IDENTIFICATION</scope>
    <source>
        <strain evidence="2">Isolate ISIS603380</strain>
    </source>
</reference>
<feature type="region of interest" description="Disordered" evidence="1">
    <location>
        <begin position="147"/>
        <end position="178"/>
    </location>
</feature>
<dbReference type="GeneTree" id="ENSGT00390000016727"/>
<reference evidence="2 3" key="1">
    <citation type="submission" date="2009-06" db="EMBL/GenBank/DDBJ databases">
        <title>The Genome Sequence of Loxodonta africana (African elephant).</title>
        <authorList>
            <person name="Di Palma F."/>
            <person name="Heiman D."/>
            <person name="Young S."/>
            <person name="Johnson J."/>
            <person name="Lander E.S."/>
            <person name="Lindblad-Toh K."/>
        </authorList>
    </citation>
    <scope>NUCLEOTIDE SEQUENCE [LARGE SCALE GENOMIC DNA]</scope>
    <source>
        <strain evidence="2 3">Isolate ISIS603380</strain>
    </source>
</reference>
<evidence type="ECO:0000313" key="3">
    <source>
        <dbReference type="Proteomes" id="UP000007646"/>
    </source>
</evidence>
<feature type="compositionally biased region" description="Low complexity" evidence="1">
    <location>
        <begin position="150"/>
        <end position="159"/>
    </location>
</feature>
<proteinExistence type="predicted"/>
<dbReference type="InParanoid" id="G3UKN2"/>
<dbReference type="HOGENOM" id="CLU_1055730_0_0_1"/>
<evidence type="ECO:0008006" key="4">
    <source>
        <dbReference type="Google" id="ProtNLM"/>
    </source>
</evidence>
<name>G3UKN2_LOXAF</name>
<keyword evidence="3" id="KW-1185">Reference proteome</keyword>
<dbReference type="AlphaFoldDB" id="G3UKN2"/>
<dbReference type="Proteomes" id="UP000007646">
    <property type="component" value="Unassembled WGS sequence"/>
</dbReference>
<sequence length="264" mass="28334">PRTDRDAALNTPSPQPLIPIAHIRPLPTGAQVTNPQPEETPVPRTPPGFQASVPREASTRMVVPIAPPFHSSGSLAHSLAPEASELQPTEKRPVAGPGDEAKQVCSPHGVSSPALPSGPHPCPVPRVASKPRLSGWTRLKKQLMVEEVEPPAQSPAQSPGATRQEKVAPALPAPRPPTFRASKMWDAVLYHMSVVGDQSRTAGPGEGTRTLTSMSRLPFLCRPRFNARKLQEAAVRPPPKALPALRLSPQPENFNRTAAGWRLQ</sequence>
<evidence type="ECO:0000313" key="2">
    <source>
        <dbReference type="Ensembl" id="ENSLAFP00000028391.1"/>
    </source>
</evidence>
<dbReference type="InterPro" id="IPR028004">
    <property type="entry name" value="DUF4643"/>
</dbReference>
<dbReference type="PANTHER" id="PTHR38004">
    <property type="entry name" value="PROLINE-RICH PROTEIN 33"/>
    <property type="match status" value="1"/>
</dbReference>
<feature type="region of interest" description="Disordered" evidence="1">
    <location>
        <begin position="231"/>
        <end position="264"/>
    </location>
</feature>
<protein>
    <recommendedName>
        <fullName evidence="4">Proline rich 33</fullName>
    </recommendedName>
</protein>
<evidence type="ECO:0000256" key="1">
    <source>
        <dbReference type="SAM" id="MobiDB-lite"/>
    </source>
</evidence>
<dbReference type="OMA" id="FRASKMW"/>
<reference evidence="2" key="2">
    <citation type="submission" date="2025-08" db="UniProtKB">
        <authorList>
            <consortium name="Ensembl"/>
        </authorList>
    </citation>
    <scope>IDENTIFICATION</scope>
    <source>
        <strain evidence="2">Isolate ISIS603380</strain>
    </source>
</reference>
<feature type="region of interest" description="Disordered" evidence="1">
    <location>
        <begin position="1"/>
        <end position="135"/>
    </location>
</feature>
<dbReference type="Ensembl" id="ENSLAFT00000036260.1">
    <property type="protein sequence ID" value="ENSLAFP00000028391.1"/>
    <property type="gene ID" value="ENSLAFG00000027103.1"/>
</dbReference>
<accession>G3UKN2</accession>
<organism evidence="2 3">
    <name type="scientific">Loxodonta africana</name>
    <name type="common">African elephant</name>
    <dbReference type="NCBI Taxonomy" id="9785"/>
    <lineage>
        <taxon>Eukaryota</taxon>
        <taxon>Metazoa</taxon>
        <taxon>Chordata</taxon>
        <taxon>Craniata</taxon>
        <taxon>Vertebrata</taxon>
        <taxon>Euteleostomi</taxon>
        <taxon>Mammalia</taxon>
        <taxon>Eutheria</taxon>
        <taxon>Afrotheria</taxon>
        <taxon>Proboscidea</taxon>
        <taxon>Elephantidae</taxon>
        <taxon>Loxodonta</taxon>
    </lineage>
</organism>
<dbReference type="PANTHER" id="PTHR38004:SF1">
    <property type="entry name" value="PROLINE-RICH PROTEIN 33"/>
    <property type="match status" value="1"/>
</dbReference>